<organism evidence="4 5">
    <name type="scientific">Cyanidiococcus yangmingshanensis</name>
    <dbReference type="NCBI Taxonomy" id="2690220"/>
    <lineage>
        <taxon>Eukaryota</taxon>
        <taxon>Rhodophyta</taxon>
        <taxon>Bangiophyceae</taxon>
        <taxon>Cyanidiales</taxon>
        <taxon>Cyanidiaceae</taxon>
        <taxon>Cyanidiococcus</taxon>
    </lineage>
</organism>
<dbReference type="Pfam" id="PF04278">
    <property type="entry name" value="Tic22"/>
    <property type="match status" value="1"/>
</dbReference>
<evidence type="ECO:0000313" key="5">
    <source>
        <dbReference type="Proteomes" id="UP000530660"/>
    </source>
</evidence>
<dbReference type="GO" id="GO:0009507">
    <property type="term" value="C:chloroplast"/>
    <property type="evidence" value="ECO:0007669"/>
    <property type="project" value="UniProtKB-SubCell"/>
</dbReference>
<keyword evidence="5" id="KW-1185">Reference proteome</keyword>
<proteinExistence type="predicted"/>
<accession>A0A7J7IP27</accession>
<sequence>MAPTTAFGVLAVQPAARQRAALGLSQPCAHRLGSMQQRRPKNCRFSIVVGGGVGTKRWLYATQRDDSTDETLVQGKISSVSRLDWLQRMARVLFVGLATINVWSPLVRGAGLGGGLHLLFRTPVAAFAKTPHARYSRKTLDEKLAQVPVFAVTNESGQPFLAAMERGTQVGLIFFDPSDAMKMLEDLKRSSGKEAEDARIFVMGLDRAFEMVKSKPQPSGLRGPRGDELKMVFRFYPNQQQVEHARSLARKTKQPLVRGVPCFVAKGLTLRKGKEFVIPVFLDKRDLEDAWSRLRQDMSDLPKHPEVEVGDLIEVILRLEEAAKNPKSLDEKELQDIRRVAFFPSSKSVEFMKQESMKQFKGTARMHARP</sequence>
<dbReference type="PANTHER" id="PTHR33926:SF4">
    <property type="entry name" value="PROTEIN TIC 22, CHLOROPLASTIC"/>
    <property type="match status" value="1"/>
</dbReference>
<dbReference type="EMBL" id="VWRR01000003">
    <property type="protein sequence ID" value="KAF6004480.1"/>
    <property type="molecule type" value="Genomic_DNA"/>
</dbReference>
<comment type="caution">
    <text evidence="4">The sequence shown here is derived from an EMBL/GenBank/DDBJ whole genome shotgun (WGS) entry which is preliminary data.</text>
</comment>
<dbReference type="AlphaFoldDB" id="A0A7J7IP27"/>
<dbReference type="Proteomes" id="UP000530660">
    <property type="component" value="Unassembled WGS sequence"/>
</dbReference>
<evidence type="ECO:0000256" key="1">
    <source>
        <dbReference type="ARBA" id="ARBA00004229"/>
    </source>
</evidence>
<evidence type="ECO:0000256" key="3">
    <source>
        <dbReference type="ARBA" id="ARBA00022640"/>
    </source>
</evidence>
<protein>
    <submittedName>
        <fullName evidence="4">Uncharacterized protein</fullName>
    </submittedName>
</protein>
<keyword evidence="2" id="KW-0150">Chloroplast</keyword>
<dbReference type="OrthoDB" id="196308at2759"/>
<gene>
    <name evidence="4" type="ORF">F1559_002977</name>
</gene>
<evidence type="ECO:0000313" key="4">
    <source>
        <dbReference type="EMBL" id="KAF6004480.1"/>
    </source>
</evidence>
<reference evidence="4 5" key="1">
    <citation type="journal article" date="2020" name="J. Phycol.">
        <title>Comparative genome analysis reveals Cyanidiococcus gen. nov., a new extremophilic red algal genus sister to Cyanidioschyzon (Cyanidioschyzonaceae, Rhodophyta).</title>
        <authorList>
            <person name="Liu S.-L."/>
            <person name="Chiang Y.-R."/>
            <person name="Yoon H.S."/>
            <person name="Fu H.-Y."/>
        </authorList>
    </citation>
    <scope>NUCLEOTIDE SEQUENCE [LARGE SCALE GENOMIC DNA]</scope>
    <source>
        <strain evidence="4 5">THAL066</strain>
    </source>
</reference>
<comment type="subcellular location">
    <subcellularLocation>
        <location evidence="1">Plastid</location>
        <location evidence="1">Chloroplast</location>
    </subcellularLocation>
</comment>
<dbReference type="Gene3D" id="3.40.1350.100">
    <property type="match status" value="2"/>
</dbReference>
<dbReference type="GO" id="GO:0015031">
    <property type="term" value="P:protein transport"/>
    <property type="evidence" value="ECO:0007669"/>
    <property type="project" value="InterPro"/>
</dbReference>
<dbReference type="PANTHER" id="PTHR33926">
    <property type="entry name" value="PROTEIN TIC 22, CHLOROPLASTIC"/>
    <property type="match status" value="1"/>
</dbReference>
<keyword evidence="3" id="KW-0934">Plastid</keyword>
<name>A0A7J7IP27_9RHOD</name>
<dbReference type="InterPro" id="IPR007378">
    <property type="entry name" value="Tic22-like"/>
</dbReference>
<evidence type="ECO:0000256" key="2">
    <source>
        <dbReference type="ARBA" id="ARBA00022528"/>
    </source>
</evidence>